<dbReference type="GO" id="GO:0050308">
    <property type="term" value="F:sugar-phosphatase activity"/>
    <property type="evidence" value="ECO:0007669"/>
    <property type="project" value="UniProtKB-EC"/>
</dbReference>
<evidence type="ECO:0000256" key="1">
    <source>
        <dbReference type="ARBA" id="ARBA00022723"/>
    </source>
</evidence>
<dbReference type="InterPro" id="IPR051806">
    <property type="entry name" value="HAD-like_SPP"/>
</dbReference>
<comment type="caution">
    <text evidence="2">The sequence shown here is derived from an EMBL/GenBank/DDBJ whole genome shotgun (WGS) entry which is preliminary data.</text>
</comment>
<dbReference type="Pfam" id="PF00702">
    <property type="entry name" value="Hydrolase"/>
    <property type="match status" value="1"/>
</dbReference>
<sequence>MRIAQLKGKGGDVKLKAKGFLFDLDGTLADSLAVVERCWCKFGERIGKSPEEIINFIHGKPALTSLRHFLPEANDEEIMGYFRWLEKMESEDTEGVIALPGAIALLSRLNEIGAPWAIVTSGTVPIAHGRQQAAGLPEPKHWITFEKVSKGKPDPEPFLLGAQALSLPTKSCIAFEDAQAGIHSALTAGCQVVAVHAPEGMPRRDEIQVIVSSLAQISVTGPDNNGDYELFVSNLT</sequence>
<keyword evidence="1" id="KW-0479">Metal-binding</keyword>
<dbReference type="NCBIfam" id="NF008610">
    <property type="entry name" value="PRK11587.1"/>
    <property type="match status" value="1"/>
</dbReference>
<reference evidence="2 3" key="1">
    <citation type="submission" date="2022-06" db="EMBL/GenBank/DDBJ databases">
        <title>Chromosome and plasmid sequencings of Enterobacteriales species co-exiting double carbapenemases.</title>
        <authorList>
            <person name="Fu Y."/>
        </authorList>
    </citation>
    <scope>NUCLEOTIDE SEQUENCE [LARGE SCALE GENOMIC DNA]</scope>
    <source>
        <strain evidence="2 3">21030615019</strain>
    </source>
</reference>
<dbReference type="InterPro" id="IPR023198">
    <property type="entry name" value="PGP-like_dom2"/>
</dbReference>
<gene>
    <name evidence="2" type="ORF">NLX89_08215</name>
</gene>
<keyword evidence="2" id="KW-0378">Hydrolase</keyword>
<dbReference type="Gene3D" id="1.10.150.240">
    <property type="entry name" value="Putative phosphatase, domain 2"/>
    <property type="match status" value="1"/>
</dbReference>
<dbReference type="EMBL" id="JANAVW010000001">
    <property type="protein sequence ID" value="MDT0133322.1"/>
    <property type="molecule type" value="Genomic_DNA"/>
</dbReference>
<accession>A0ABU2IW68</accession>
<name>A0ABU2IW68_9GAMM</name>
<dbReference type="NCBIfam" id="TIGR01509">
    <property type="entry name" value="HAD-SF-IA-v3"/>
    <property type="match status" value="1"/>
</dbReference>
<proteinExistence type="predicted"/>
<dbReference type="Proteomes" id="UP001252207">
    <property type="component" value="Unassembled WGS sequence"/>
</dbReference>
<dbReference type="SFLD" id="SFLDG01129">
    <property type="entry name" value="C1.5:_HAD__Beta-PGM__Phosphata"/>
    <property type="match status" value="1"/>
</dbReference>
<dbReference type="PANTHER" id="PTHR43481:SF4">
    <property type="entry name" value="GLYCEROL-1-PHOSPHATE PHOSPHOHYDROLASE 1-RELATED"/>
    <property type="match status" value="1"/>
</dbReference>
<evidence type="ECO:0000313" key="3">
    <source>
        <dbReference type="Proteomes" id="UP001252207"/>
    </source>
</evidence>
<keyword evidence="3" id="KW-1185">Reference proteome</keyword>
<dbReference type="InterPro" id="IPR036412">
    <property type="entry name" value="HAD-like_sf"/>
</dbReference>
<protein>
    <submittedName>
        <fullName evidence="2">Sugar phosphatase</fullName>
        <ecNumber evidence="2">3.1.3.23</ecNumber>
    </submittedName>
</protein>
<dbReference type="SFLD" id="SFLDS00003">
    <property type="entry name" value="Haloacid_Dehalogenase"/>
    <property type="match status" value="1"/>
</dbReference>
<dbReference type="PANTHER" id="PTHR43481">
    <property type="entry name" value="FRUCTOSE-1-PHOSPHATE PHOSPHATASE"/>
    <property type="match status" value="1"/>
</dbReference>
<dbReference type="SUPFAM" id="SSF56784">
    <property type="entry name" value="HAD-like"/>
    <property type="match status" value="1"/>
</dbReference>
<dbReference type="InterPro" id="IPR006439">
    <property type="entry name" value="HAD-SF_hydro_IA"/>
</dbReference>
<evidence type="ECO:0000313" key="2">
    <source>
        <dbReference type="EMBL" id="MDT0133322.1"/>
    </source>
</evidence>
<organism evidence="2 3">
    <name type="scientific">Providencia huaxiensis</name>
    <dbReference type="NCBI Taxonomy" id="2027290"/>
    <lineage>
        <taxon>Bacteria</taxon>
        <taxon>Pseudomonadati</taxon>
        <taxon>Pseudomonadota</taxon>
        <taxon>Gammaproteobacteria</taxon>
        <taxon>Enterobacterales</taxon>
        <taxon>Morganellaceae</taxon>
        <taxon>Providencia</taxon>
    </lineage>
</organism>
<dbReference type="EC" id="3.1.3.23" evidence="2"/>
<dbReference type="InterPro" id="IPR023214">
    <property type="entry name" value="HAD_sf"/>
</dbReference>
<dbReference type="Gene3D" id="3.40.50.1000">
    <property type="entry name" value="HAD superfamily/HAD-like"/>
    <property type="match status" value="1"/>
</dbReference>